<gene>
    <name evidence="2" type="ORF">UX92_C0002G0011</name>
</gene>
<keyword evidence="1" id="KW-0472">Membrane</keyword>
<accession>A0A0G1SLE0</accession>
<keyword evidence="1" id="KW-0812">Transmembrane</keyword>
<reference evidence="2 3" key="1">
    <citation type="journal article" date="2015" name="Nature">
        <title>rRNA introns, odd ribosomes, and small enigmatic genomes across a large radiation of phyla.</title>
        <authorList>
            <person name="Brown C.T."/>
            <person name="Hug L.A."/>
            <person name="Thomas B.C."/>
            <person name="Sharon I."/>
            <person name="Castelle C.J."/>
            <person name="Singh A."/>
            <person name="Wilkins M.J."/>
            <person name="Williams K.H."/>
            <person name="Banfield J.F."/>
        </authorList>
    </citation>
    <scope>NUCLEOTIDE SEQUENCE [LARGE SCALE GENOMIC DNA]</scope>
</reference>
<name>A0A0G1SLE0_9BACT</name>
<proteinExistence type="predicted"/>
<feature type="transmembrane region" description="Helical" evidence="1">
    <location>
        <begin position="256"/>
        <end position="276"/>
    </location>
</feature>
<sequence length="406" mass="45396">MWPGIVAAGVLVVKLGLMLGKPLGVSVAMAETFGNLGWGEMQIRVWGWLVQVVIVILLAKKTRSGWVALIAAANPWLNTISMWHVWETTALAGAVGVWAAKHTWQKAIGAVVVVLALAATWTNLSKISSDNLAAKLNWNFLGQQVDEIQKINFQATQKNYMLPAIVRKILYNKPGLALNTIVQRSVALMDFEQWTAPQAAWTATGLSGLPPKGLLPLIYYWDIPLLIFTIVIFDKKRVKWWLVGGWLGGIFLDKKFFTVGGVLFIPAIVVLVAEAVKRLDKRLVLVLYLAGTGFFFKEMFFNQLKWQYSDVYLYRQTAMWLKNNLAADARAAVTNKFGPMDVMLKFYKVLPNSNIEVGEFTPSPGKVYIGLPKEMRGIPEDKIVTRIEADDELVYGYGKGLWIAKY</sequence>
<evidence type="ECO:0000313" key="3">
    <source>
        <dbReference type="Proteomes" id="UP000034565"/>
    </source>
</evidence>
<feature type="transmembrane region" description="Helical" evidence="1">
    <location>
        <begin position="41"/>
        <end position="59"/>
    </location>
</feature>
<evidence type="ECO:0000256" key="1">
    <source>
        <dbReference type="SAM" id="Phobius"/>
    </source>
</evidence>
<comment type="caution">
    <text evidence="2">The sequence shown here is derived from an EMBL/GenBank/DDBJ whole genome shotgun (WGS) entry which is preliminary data.</text>
</comment>
<dbReference type="AlphaFoldDB" id="A0A0G1SLE0"/>
<feature type="transmembrane region" description="Helical" evidence="1">
    <location>
        <begin position="106"/>
        <end position="124"/>
    </location>
</feature>
<feature type="transmembrane region" description="Helical" evidence="1">
    <location>
        <begin position="66"/>
        <end position="86"/>
    </location>
</feature>
<keyword evidence="1" id="KW-1133">Transmembrane helix</keyword>
<protein>
    <submittedName>
        <fullName evidence="2">Uncharacterized protein</fullName>
    </submittedName>
</protein>
<feature type="transmembrane region" description="Helical" evidence="1">
    <location>
        <begin position="214"/>
        <end position="233"/>
    </location>
</feature>
<dbReference type="EMBL" id="LCOA01000002">
    <property type="protein sequence ID" value="KKU70267.1"/>
    <property type="molecule type" value="Genomic_DNA"/>
</dbReference>
<organism evidence="2 3">
    <name type="scientific">Candidatus Amesbacteria bacterium GW2011_GWA1_47_20</name>
    <dbReference type="NCBI Taxonomy" id="1618354"/>
    <lineage>
        <taxon>Bacteria</taxon>
        <taxon>Candidatus Amesiibacteriota</taxon>
    </lineage>
</organism>
<dbReference type="Proteomes" id="UP000034565">
    <property type="component" value="Unassembled WGS sequence"/>
</dbReference>
<evidence type="ECO:0000313" key="2">
    <source>
        <dbReference type="EMBL" id="KKU70267.1"/>
    </source>
</evidence>